<sequence>MPLIPRICTVMSSPIENVSPISRVSTSIFPTLLVAQKGRVHRETERFNALMANQ</sequence>
<name>A0ABR5LCX1_PSESG</name>
<evidence type="ECO:0000313" key="2">
    <source>
        <dbReference type="Proteomes" id="UP000037836"/>
    </source>
</evidence>
<evidence type="ECO:0000313" key="1">
    <source>
        <dbReference type="EMBL" id="KPC44143.1"/>
    </source>
</evidence>
<keyword evidence="2" id="KW-1185">Reference proteome</keyword>
<dbReference type="Proteomes" id="UP000037836">
    <property type="component" value="Unassembled WGS sequence"/>
</dbReference>
<comment type="caution">
    <text evidence="1">The sequence shown here is derived from an EMBL/GenBank/DDBJ whole genome shotgun (WGS) entry which is preliminary data.</text>
</comment>
<reference evidence="1 2" key="1">
    <citation type="submission" date="2015-10" db="EMBL/GenBank/DDBJ databases">
        <title>Comparative genomics and high-throughput reverse genetic screens identify a new phytobacterial MAMP and an Arabidopsis receptor required for immune elicitation.</title>
        <authorList>
            <person name="Mott G.A."/>
            <person name="Thakur S."/>
            <person name="Wang P.W."/>
            <person name="Desveaux D."/>
            <person name="Guttman D.S."/>
        </authorList>
    </citation>
    <scope>NUCLEOTIDE SEQUENCE [LARGE SCALE GENOMIC DNA]</scope>
    <source>
        <strain evidence="1 2">BR1</strain>
    </source>
</reference>
<organism evidence="1 2">
    <name type="scientific">Pseudomonas savastanoi pv. glycinea</name>
    <name type="common">Pseudomonas syringae pv. glycinea</name>
    <dbReference type="NCBI Taxonomy" id="318"/>
    <lineage>
        <taxon>Bacteria</taxon>
        <taxon>Pseudomonadati</taxon>
        <taxon>Pseudomonadota</taxon>
        <taxon>Gammaproteobacteria</taxon>
        <taxon>Pseudomonadales</taxon>
        <taxon>Pseudomonadaceae</taxon>
        <taxon>Pseudomonas</taxon>
    </lineage>
</organism>
<dbReference type="EMBL" id="LGLO01000055">
    <property type="protein sequence ID" value="KPC44143.1"/>
    <property type="molecule type" value="Genomic_DNA"/>
</dbReference>
<accession>A0ABR5LCX1</accession>
<proteinExistence type="predicted"/>
<gene>
    <name evidence="1" type="ORF">AC496_4520</name>
</gene>
<protein>
    <submittedName>
        <fullName evidence="1">Uncharacterized protein</fullName>
    </submittedName>
</protein>